<dbReference type="OrthoDB" id="289983at2759"/>
<dbReference type="Proteomes" id="UP000683925">
    <property type="component" value="Unassembled WGS sequence"/>
</dbReference>
<evidence type="ECO:0000313" key="2">
    <source>
        <dbReference type="EMBL" id="CAD8212357.1"/>
    </source>
</evidence>
<keyword evidence="3" id="KW-1185">Reference proteome</keyword>
<dbReference type="EMBL" id="CAJJDP010000159">
    <property type="protein sequence ID" value="CAD8212357.1"/>
    <property type="molecule type" value="Genomic_DNA"/>
</dbReference>
<evidence type="ECO:0000256" key="1">
    <source>
        <dbReference type="SAM" id="MobiDB-lite"/>
    </source>
</evidence>
<protein>
    <submittedName>
        <fullName evidence="2">Uncharacterized protein</fullName>
    </submittedName>
</protein>
<name>A0A8S1YIZ2_PAROT</name>
<dbReference type="OMA" id="ENDWFQK"/>
<organism evidence="2 3">
    <name type="scientific">Paramecium octaurelia</name>
    <dbReference type="NCBI Taxonomy" id="43137"/>
    <lineage>
        <taxon>Eukaryota</taxon>
        <taxon>Sar</taxon>
        <taxon>Alveolata</taxon>
        <taxon>Ciliophora</taxon>
        <taxon>Intramacronucleata</taxon>
        <taxon>Oligohymenophorea</taxon>
        <taxon>Peniculida</taxon>
        <taxon>Parameciidae</taxon>
        <taxon>Paramecium</taxon>
    </lineage>
</organism>
<accession>A0A8S1YIZ2</accession>
<reference evidence="2" key="1">
    <citation type="submission" date="2021-01" db="EMBL/GenBank/DDBJ databases">
        <authorList>
            <consortium name="Genoscope - CEA"/>
            <person name="William W."/>
        </authorList>
    </citation>
    <scope>NUCLEOTIDE SEQUENCE</scope>
</reference>
<comment type="caution">
    <text evidence="2">The sequence shown here is derived from an EMBL/GenBank/DDBJ whole genome shotgun (WGS) entry which is preliminary data.</text>
</comment>
<proteinExistence type="predicted"/>
<evidence type="ECO:0000313" key="3">
    <source>
        <dbReference type="Proteomes" id="UP000683925"/>
    </source>
</evidence>
<dbReference type="AlphaFoldDB" id="A0A8S1YIZ2"/>
<feature type="region of interest" description="Disordered" evidence="1">
    <location>
        <begin position="422"/>
        <end position="444"/>
    </location>
</feature>
<sequence>MSSRYHKQDQKFDKEFLAIVDAFGGKNCTSWTQVARKFELQTGEKVQKANTLRYRWEQLTGYSENFTKEQQIQLIESDIKSRGVKRQGLNDFYQLTGIKLYKGRFCRISSQHIKQAIQSIDEVFAKERKHRRCGKKDAEFRLKLSHLSIYILLRAKDTLNSEGFKQKNKGLDPFEQYLCQQLIEASEICERLYLMHARVFQADRVDRYQSYMKVINRNQYRKLMFYVEYLDILRKISVEQCTNDTMVSHPLVLRNIKKNKETLVYKNLILENDWFQKYQWFNECTLTQIQEEEFSLLLKSSTRKSKPKSSQCSVDPSEVDDQRQNKRIELNNLQFDFIPKHCQKVYAKINSGKANNKNEKEYRKFRGHFIKPGDTRTDTRYTKIFTCDDDSEYDADQNEQEAQIQASSRQEKLQILYNEAFISVPNKKKQNQNNIQDTPQNNNP</sequence>
<gene>
    <name evidence="2" type="ORF">POCTA_138.1.T1570110</name>
</gene>